<feature type="compositionally biased region" description="Polar residues" evidence="1">
    <location>
        <begin position="607"/>
        <end position="619"/>
    </location>
</feature>
<feature type="region of interest" description="Disordered" evidence="1">
    <location>
        <begin position="1317"/>
        <end position="1337"/>
    </location>
</feature>
<gene>
    <name evidence="3" type="ORF">TR97792</name>
</gene>
<feature type="region of interest" description="Disordered" evidence="1">
    <location>
        <begin position="532"/>
        <end position="569"/>
    </location>
</feature>
<evidence type="ECO:0000256" key="1">
    <source>
        <dbReference type="SAM" id="MobiDB-lite"/>
    </source>
</evidence>
<keyword evidence="2" id="KW-0812">Transmembrane</keyword>
<feature type="region of interest" description="Disordered" evidence="1">
    <location>
        <begin position="127"/>
        <end position="164"/>
    </location>
</feature>
<feature type="compositionally biased region" description="Low complexity" evidence="1">
    <location>
        <begin position="1"/>
        <end position="16"/>
    </location>
</feature>
<feature type="transmembrane region" description="Helical" evidence="2">
    <location>
        <begin position="220"/>
        <end position="240"/>
    </location>
</feature>
<evidence type="ECO:0000256" key="2">
    <source>
        <dbReference type="SAM" id="Phobius"/>
    </source>
</evidence>
<accession>A0A0X3Q139</accession>
<dbReference type="EMBL" id="GEEE01006045">
    <property type="protein sequence ID" value="JAP57180.1"/>
    <property type="molecule type" value="Transcribed_RNA"/>
</dbReference>
<name>A0A0X3Q139_SCHSO</name>
<feature type="region of interest" description="Disordered" evidence="1">
    <location>
        <begin position="607"/>
        <end position="630"/>
    </location>
</feature>
<evidence type="ECO:0000313" key="3">
    <source>
        <dbReference type="EMBL" id="JAP57180.1"/>
    </source>
</evidence>
<evidence type="ECO:0008006" key="4">
    <source>
        <dbReference type="Google" id="ProtNLM"/>
    </source>
</evidence>
<feature type="region of interest" description="Disordered" evidence="1">
    <location>
        <begin position="1"/>
        <end position="51"/>
    </location>
</feature>
<feature type="compositionally biased region" description="Pro residues" evidence="1">
    <location>
        <begin position="127"/>
        <end position="140"/>
    </location>
</feature>
<feature type="compositionally biased region" description="Basic and acidic residues" evidence="1">
    <location>
        <begin position="620"/>
        <end position="630"/>
    </location>
</feature>
<organism evidence="3">
    <name type="scientific">Schistocephalus solidus</name>
    <name type="common">Tapeworm</name>
    <dbReference type="NCBI Taxonomy" id="70667"/>
    <lineage>
        <taxon>Eukaryota</taxon>
        <taxon>Metazoa</taxon>
        <taxon>Spiralia</taxon>
        <taxon>Lophotrochozoa</taxon>
        <taxon>Platyhelminthes</taxon>
        <taxon>Cestoda</taxon>
        <taxon>Eucestoda</taxon>
        <taxon>Diphyllobothriidea</taxon>
        <taxon>Diphyllobothriidae</taxon>
        <taxon>Schistocephalus</taxon>
    </lineage>
</organism>
<feature type="compositionally biased region" description="Basic residues" evidence="1">
    <location>
        <begin position="956"/>
        <end position="969"/>
    </location>
</feature>
<feature type="compositionally biased region" description="Low complexity" evidence="1">
    <location>
        <begin position="544"/>
        <end position="559"/>
    </location>
</feature>
<sequence length="1337" mass="145592">MHSSSSATSTNSPSTSLAQTATDALAGRNASDCILPQPPLSAQRGGPVFGLGSPSAGPYQFRRPGGLACPHVCLPIHSTPPPLPPPPPNPILTPLRARSGSHNWTPKSFTTDLPTIRRASCTPLPVPATPLRKCPPPRPTISPTILVDEPKRGTKPASTTATGVSTTAAITTTTTTTQAEAEARVWDSLNLPGDHPISLSQEVYHIVVYVGQSSLLLLSYVTWIAGLIILMPALLAAYTLRQLGLLWARQHDVVRPHCVACGSITPAQTMPSSSSYFLPRLSEERNIPPETLILLDGVTTGHLEPLSAPSLRYLPPLIPPTCRCNGGRSASIPNRWSPFVVVAVYLGAPGIRLHALKRLLYNRLFTGRDKLRAHFSDRDVTLGTETPVLSRGLLRNDRYRWFTERLQQYVVALPTGYAWQKCSALNIDDHVVPAFLNSYSNRQTRSPSRLPSPTLRSFELPNDMGDSLDSLIGQIASADLPSGRPLWQVHLVEEFENKETAPIKRGESPFTNSLPEKDYLAPWRSCRASLLSNASDSNERQRGASASSPSPTSSTSSSPQRSVLGRGSTLPKRMGSLVVFRVHASITDNVQSLVEFISALLSDQEEVNSTSGGKLVSTSLEHKTPQGEKSLEVPLTSNLTTPAAALKSRQVPPAEAVADGQKVDGNTLEAQTAIVQPRQSAALGAESGEQHQTCWWHGVSLWLRQMSVLRAEVTRALTAGPFLMLYNLCLLSADMGLFPSLHRNETGPSVALRQSPSEKRTHRPVYRRAQFPLEKLVHIQKITRASLSEVLMSLLAGALRAYQQTSGLPNPPELLARSCLRLTQYVPCTATTATPVGTADVPVSEVDASGCVVSRCPPAECVFVATRLPVSTEGMLPRLWLMQQRMQLVRRTAVALTCSWMRALLYILLPHWWATRLDDVLLGCAKCSLTFVETELEHQLCEATGGSAVTRSMGAGRRKSGKSKRKRARMSPVEPASSPVPLSPTADLQSSTASTVGILRRAELICASPSDRRPGLIYLPDGAPIARIDCWFFPQNPLAFDLLRSLNVGRPEPAKQNQPMALACEAVEEQEFCRSLTLASCTYAGQLTVGFTGCEHIDGQPGMGLIIEAMENQLNQLYKLLDNRFPAKSVAYPPTRGFNFDLSNKVSHHTGTEGRKDSPSTAHEMCVRRGPSYHTAPMTPVIDAFASQIPIEGGDIVEGDGSHTPKYNFPSLNSRLRRTSFRGAAYGFQQPFDSNQQQGCTVTQNASSSSMDRKLVPILKSSSSYCSNKENEVIRPDSNSVALWRKPASRLKDDQNGDVSSAQYTITSSLFKQFRKLRTPPAPPLPRRPQVRFATND</sequence>
<reference evidence="3" key="1">
    <citation type="submission" date="2016-01" db="EMBL/GenBank/DDBJ databases">
        <title>Reference transcriptome for the parasite Schistocephalus solidus: insights into the molecular evolution of parasitism.</title>
        <authorList>
            <person name="Hebert F.O."/>
            <person name="Grambauer S."/>
            <person name="Barber I."/>
            <person name="Landry C.R."/>
            <person name="Aubin-Horth N."/>
        </authorList>
    </citation>
    <scope>NUCLEOTIDE SEQUENCE</scope>
</reference>
<keyword evidence="2" id="KW-0472">Membrane</keyword>
<protein>
    <recommendedName>
        <fullName evidence="4">Transmembrane protein</fullName>
    </recommendedName>
</protein>
<proteinExistence type="predicted"/>
<feature type="region of interest" description="Disordered" evidence="1">
    <location>
        <begin position="951"/>
        <end position="988"/>
    </location>
</feature>
<keyword evidence="2" id="KW-1133">Transmembrane helix</keyword>